<dbReference type="PANTHER" id="PTHR23257">
    <property type="entry name" value="SERINE-THREONINE PROTEIN KINASE"/>
    <property type="match status" value="1"/>
</dbReference>
<dbReference type="PIRSF" id="PIRSF000654">
    <property type="entry name" value="Integrin-linked_kinase"/>
    <property type="match status" value="1"/>
</dbReference>
<dbReference type="InterPro" id="IPR011009">
    <property type="entry name" value="Kinase-like_dom_sf"/>
</dbReference>
<keyword evidence="3" id="KW-1185">Reference proteome</keyword>
<dbReference type="Gene3D" id="1.10.510.10">
    <property type="entry name" value="Transferase(Phosphotransferase) domain 1"/>
    <property type="match status" value="1"/>
</dbReference>
<dbReference type="GO" id="GO:0007165">
    <property type="term" value="P:signal transduction"/>
    <property type="evidence" value="ECO:0007669"/>
    <property type="project" value="TreeGrafter"/>
</dbReference>
<dbReference type="InterPro" id="IPR001245">
    <property type="entry name" value="Ser-Thr/Tyr_kinase_cat_dom"/>
</dbReference>
<dbReference type="InterPro" id="IPR000719">
    <property type="entry name" value="Prot_kinase_dom"/>
</dbReference>
<dbReference type="AlphaFoldDB" id="A0A0H2SB77"/>
<dbReference type="Pfam" id="PF07714">
    <property type="entry name" value="PK_Tyr_Ser-Thr"/>
    <property type="match status" value="1"/>
</dbReference>
<dbReference type="PROSITE" id="PS50011">
    <property type="entry name" value="PROTEIN_KINASE_DOM"/>
    <property type="match status" value="1"/>
</dbReference>
<dbReference type="SUPFAM" id="SSF56112">
    <property type="entry name" value="Protein kinase-like (PK-like)"/>
    <property type="match status" value="1"/>
</dbReference>
<organism evidence="2 3">
    <name type="scientific">Schizopora paradoxa</name>
    <dbReference type="NCBI Taxonomy" id="27342"/>
    <lineage>
        <taxon>Eukaryota</taxon>
        <taxon>Fungi</taxon>
        <taxon>Dikarya</taxon>
        <taxon>Basidiomycota</taxon>
        <taxon>Agaricomycotina</taxon>
        <taxon>Agaricomycetes</taxon>
        <taxon>Hymenochaetales</taxon>
        <taxon>Schizoporaceae</taxon>
        <taxon>Schizopora</taxon>
    </lineage>
</organism>
<keyword evidence="2" id="KW-0808">Transferase</keyword>
<dbReference type="EMBL" id="KQ085948">
    <property type="protein sequence ID" value="KLO14151.1"/>
    <property type="molecule type" value="Genomic_DNA"/>
</dbReference>
<reference evidence="2 3" key="1">
    <citation type="submission" date="2015-04" db="EMBL/GenBank/DDBJ databases">
        <title>Complete genome sequence of Schizopora paradoxa KUC8140, a cosmopolitan wood degrader in East Asia.</title>
        <authorList>
            <consortium name="DOE Joint Genome Institute"/>
            <person name="Min B."/>
            <person name="Park H."/>
            <person name="Jang Y."/>
            <person name="Kim J.-J."/>
            <person name="Kim K.H."/>
            <person name="Pangilinan J."/>
            <person name="Lipzen A."/>
            <person name="Riley R."/>
            <person name="Grigoriev I.V."/>
            <person name="Spatafora J.W."/>
            <person name="Choi I.-G."/>
        </authorList>
    </citation>
    <scope>NUCLEOTIDE SEQUENCE [LARGE SCALE GENOMIC DNA]</scope>
    <source>
        <strain evidence="2 3">KUC8140</strain>
    </source>
</reference>
<dbReference type="STRING" id="27342.A0A0H2SB77"/>
<dbReference type="Proteomes" id="UP000053477">
    <property type="component" value="Unassembled WGS sequence"/>
</dbReference>
<dbReference type="GO" id="GO:0005737">
    <property type="term" value="C:cytoplasm"/>
    <property type="evidence" value="ECO:0007669"/>
    <property type="project" value="TreeGrafter"/>
</dbReference>
<evidence type="ECO:0000313" key="3">
    <source>
        <dbReference type="Proteomes" id="UP000053477"/>
    </source>
</evidence>
<feature type="domain" description="Protein kinase" evidence="1">
    <location>
        <begin position="1"/>
        <end position="241"/>
    </location>
</feature>
<accession>A0A0H2SB77</accession>
<feature type="non-terminal residue" evidence="2">
    <location>
        <position position="1"/>
    </location>
</feature>
<dbReference type="PROSITE" id="PS00108">
    <property type="entry name" value="PROTEIN_KINASE_ST"/>
    <property type="match status" value="1"/>
</dbReference>
<name>A0A0H2SB77_9AGAM</name>
<gene>
    <name evidence="2" type="ORF">SCHPADRAFT_826997</name>
</gene>
<dbReference type="GO" id="GO:0004672">
    <property type="term" value="F:protein kinase activity"/>
    <property type="evidence" value="ECO:0007669"/>
    <property type="project" value="InterPro"/>
</dbReference>
<dbReference type="InterPro" id="IPR008271">
    <property type="entry name" value="Ser/Thr_kinase_AS"/>
</dbReference>
<dbReference type="SMART" id="SM00220">
    <property type="entry name" value="S_TKc"/>
    <property type="match status" value="1"/>
</dbReference>
<protein>
    <submittedName>
        <fullName evidence="2">Kinase-like protein</fullName>
    </submittedName>
</protein>
<proteinExistence type="predicted"/>
<sequence length="246" mass="27876">IYVAVKRLRFHIYRNKNVSKIIFRELRVWSNLSHPNILPLLGYVMFGEYPAFVSKWMIHGSVCEYIEERTNVPITQMTRGIAAGLSYLHDQNIVHSDLKCENIFISDSGEPLLADFGISRIVTTNSSTTSTNVKGSTRWMALELLSDDDAEGRHTMMTDIWAFGMVVYELLTRRLPFYELKIDVRVSLAIMGGRLPSQPLSLDDGDGKLLWSICQECWRRNPTDRPNIASICGRLTNSSILDGAST</sequence>
<evidence type="ECO:0000313" key="2">
    <source>
        <dbReference type="EMBL" id="KLO14151.1"/>
    </source>
</evidence>
<dbReference type="InterPro" id="IPR050167">
    <property type="entry name" value="Ser_Thr_protein_kinase"/>
</dbReference>
<dbReference type="OrthoDB" id="346907at2759"/>
<dbReference type="InParanoid" id="A0A0H2SB77"/>
<dbReference type="PANTHER" id="PTHR23257:SF963">
    <property type="entry name" value="AT08303P"/>
    <property type="match status" value="1"/>
</dbReference>
<keyword evidence="2" id="KW-0418">Kinase</keyword>
<dbReference type="GO" id="GO:0005524">
    <property type="term" value="F:ATP binding"/>
    <property type="evidence" value="ECO:0007669"/>
    <property type="project" value="InterPro"/>
</dbReference>
<evidence type="ECO:0000259" key="1">
    <source>
        <dbReference type="PROSITE" id="PS50011"/>
    </source>
</evidence>